<dbReference type="AlphaFoldDB" id="A0A8H4RMK1"/>
<evidence type="ECO:0000313" key="4">
    <source>
        <dbReference type="Proteomes" id="UP000566819"/>
    </source>
</evidence>
<feature type="compositionally biased region" description="Basic and acidic residues" evidence="1">
    <location>
        <begin position="54"/>
        <end position="65"/>
    </location>
</feature>
<feature type="region of interest" description="Disordered" evidence="1">
    <location>
        <begin position="52"/>
        <end position="164"/>
    </location>
</feature>
<feature type="compositionally biased region" description="Basic and acidic residues" evidence="1">
    <location>
        <begin position="108"/>
        <end position="124"/>
    </location>
</feature>
<comment type="caution">
    <text evidence="3">The sequence shown here is derived from an EMBL/GenBank/DDBJ whole genome shotgun (WGS) entry which is preliminary data.</text>
</comment>
<feature type="chain" id="PRO_5034748482" evidence="2">
    <location>
        <begin position="30"/>
        <end position="185"/>
    </location>
</feature>
<proteinExistence type="predicted"/>
<feature type="signal peptide" evidence="2">
    <location>
        <begin position="1"/>
        <end position="29"/>
    </location>
</feature>
<feature type="compositionally biased region" description="Acidic residues" evidence="1">
    <location>
        <begin position="95"/>
        <end position="107"/>
    </location>
</feature>
<gene>
    <name evidence="3" type="ORF">G7Y89_g5407</name>
</gene>
<name>A0A8H4RMK1_9HELO</name>
<evidence type="ECO:0000256" key="2">
    <source>
        <dbReference type="SAM" id="SignalP"/>
    </source>
</evidence>
<sequence length="185" mass="20973">MHFQTTITMGGGIALSLALAGAATPLVVSYPGTTANFAVGANVDMEQVVRRGAVRRETRDHSHEEEEKEEEHEEEEEEQYEYKRGDTNSEKEKEEEYEEKEKEEEEEEQKKKKEKGGKYTRSDDHDDENEDEDKDKDKGGKKGGAKGNCYPLKRGNGNDNNEPGQINMGFQGILLVKESRKIVNF</sequence>
<protein>
    <submittedName>
        <fullName evidence="3">Uncharacterized protein</fullName>
    </submittedName>
</protein>
<evidence type="ECO:0000256" key="1">
    <source>
        <dbReference type="SAM" id="MobiDB-lite"/>
    </source>
</evidence>
<feature type="compositionally biased region" description="Basic and acidic residues" evidence="1">
    <location>
        <begin position="80"/>
        <end position="94"/>
    </location>
</feature>
<dbReference type="Proteomes" id="UP000566819">
    <property type="component" value="Unassembled WGS sequence"/>
</dbReference>
<accession>A0A8H4RMK1</accession>
<reference evidence="3 4" key="1">
    <citation type="submission" date="2020-03" db="EMBL/GenBank/DDBJ databases">
        <title>Draft Genome Sequence of Cudoniella acicularis.</title>
        <authorList>
            <person name="Buettner E."/>
            <person name="Kellner H."/>
        </authorList>
    </citation>
    <scope>NUCLEOTIDE SEQUENCE [LARGE SCALE GENOMIC DNA]</scope>
    <source>
        <strain evidence="3 4">DSM 108380</strain>
    </source>
</reference>
<keyword evidence="4" id="KW-1185">Reference proteome</keyword>
<feature type="compositionally biased region" description="Acidic residues" evidence="1">
    <location>
        <begin position="125"/>
        <end position="134"/>
    </location>
</feature>
<keyword evidence="2" id="KW-0732">Signal</keyword>
<organism evidence="3 4">
    <name type="scientific">Cudoniella acicularis</name>
    <dbReference type="NCBI Taxonomy" id="354080"/>
    <lineage>
        <taxon>Eukaryota</taxon>
        <taxon>Fungi</taxon>
        <taxon>Dikarya</taxon>
        <taxon>Ascomycota</taxon>
        <taxon>Pezizomycotina</taxon>
        <taxon>Leotiomycetes</taxon>
        <taxon>Helotiales</taxon>
        <taxon>Tricladiaceae</taxon>
        <taxon>Cudoniella</taxon>
    </lineage>
</organism>
<feature type="compositionally biased region" description="Acidic residues" evidence="1">
    <location>
        <begin position="66"/>
        <end position="79"/>
    </location>
</feature>
<evidence type="ECO:0000313" key="3">
    <source>
        <dbReference type="EMBL" id="KAF4632720.1"/>
    </source>
</evidence>
<dbReference type="EMBL" id="JAAMPI010000323">
    <property type="protein sequence ID" value="KAF4632720.1"/>
    <property type="molecule type" value="Genomic_DNA"/>
</dbReference>